<evidence type="ECO:0000256" key="7">
    <source>
        <dbReference type="ARBA" id="ARBA00023163"/>
    </source>
</evidence>
<reference evidence="14" key="1">
    <citation type="journal article" date="2017" name="Plant J.">
        <title>The pomegranate (Punica granatum L.) genome and the genomics of punicalagin biosynthesis.</title>
        <authorList>
            <person name="Qin G."/>
            <person name="Xu C."/>
            <person name="Ming R."/>
            <person name="Tang H."/>
            <person name="Guyot R."/>
            <person name="Kramer E.M."/>
            <person name="Hu Y."/>
            <person name="Yi X."/>
            <person name="Qi Y."/>
            <person name="Xu X."/>
            <person name="Gao Z."/>
            <person name="Pan H."/>
            <person name="Jian J."/>
            <person name="Tian Y."/>
            <person name="Yue Z."/>
            <person name="Xu Y."/>
        </authorList>
    </citation>
    <scope>NUCLEOTIDE SEQUENCE [LARGE SCALE GENOMIC DNA]</scope>
    <source>
        <strain evidence="14">cv. Dabenzi</strain>
    </source>
</reference>
<name>A0A218WLZ9_PUNGR</name>
<evidence type="ECO:0000259" key="12">
    <source>
        <dbReference type="PROSITE" id="PS50157"/>
    </source>
</evidence>
<dbReference type="Pfam" id="PF00096">
    <property type="entry name" value="zf-C2H2"/>
    <property type="match status" value="1"/>
</dbReference>
<dbReference type="AlphaFoldDB" id="A0A218WLZ9"/>
<evidence type="ECO:0000313" key="13">
    <source>
        <dbReference type="EMBL" id="OWM73666.1"/>
    </source>
</evidence>
<evidence type="ECO:0000256" key="10">
    <source>
        <dbReference type="PROSITE-ProRule" id="PRU00042"/>
    </source>
</evidence>
<evidence type="ECO:0000256" key="11">
    <source>
        <dbReference type="SAM" id="MobiDB-lite"/>
    </source>
</evidence>
<keyword evidence="5" id="KW-0862">Zinc</keyword>
<keyword evidence="2" id="KW-0479">Metal-binding</keyword>
<comment type="similarity">
    <text evidence="9">Belongs to the WIP C2H2-type zinc-finger protein family.</text>
</comment>
<feature type="domain" description="C2H2-type" evidence="12">
    <location>
        <begin position="169"/>
        <end position="196"/>
    </location>
</feature>
<organism evidence="13 14">
    <name type="scientific">Punica granatum</name>
    <name type="common">Pomegranate</name>
    <dbReference type="NCBI Taxonomy" id="22663"/>
    <lineage>
        <taxon>Eukaryota</taxon>
        <taxon>Viridiplantae</taxon>
        <taxon>Streptophyta</taxon>
        <taxon>Embryophyta</taxon>
        <taxon>Tracheophyta</taxon>
        <taxon>Spermatophyta</taxon>
        <taxon>Magnoliopsida</taxon>
        <taxon>eudicotyledons</taxon>
        <taxon>Gunneridae</taxon>
        <taxon>Pentapetalae</taxon>
        <taxon>rosids</taxon>
        <taxon>malvids</taxon>
        <taxon>Myrtales</taxon>
        <taxon>Lythraceae</taxon>
        <taxon>Punica</taxon>
    </lineage>
</organism>
<dbReference type="SUPFAM" id="SSF57667">
    <property type="entry name" value="beta-beta-alpha zinc fingers"/>
    <property type="match status" value="2"/>
</dbReference>
<feature type="domain" description="C2H2-type" evidence="12">
    <location>
        <begin position="253"/>
        <end position="273"/>
    </location>
</feature>
<dbReference type="InterPro" id="IPR043584">
    <property type="entry name" value="WIP1/2/3/4/5/6"/>
</dbReference>
<dbReference type="PROSITE" id="PS50157">
    <property type="entry name" value="ZINC_FINGER_C2H2_2"/>
    <property type="match status" value="2"/>
</dbReference>
<keyword evidence="15" id="KW-1185">Reference proteome</keyword>
<dbReference type="Proteomes" id="UP000515151">
    <property type="component" value="Chromosome 3"/>
</dbReference>
<keyword evidence="7" id="KW-0804">Transcription</keyword>
<keyword evidence="6" id="KW-0805">Transcription regulation</keyword>
<reference evidence="15" key="3">
    <citation type="journal article" date="2020" name="Plant Biotechnol. J.">
        <title>The pomegranate (Punica granatum L.) draft genome dissects genetic divergence between soft- and hard-seeded cultivars.</title>
        <authorList>
            <person name="Luo X."/>
            <person name="Li H."/>
            <person name="Wu Z."/>
            <person name="Yao W."/>
            <person name="Zhao P."/>
            <person name="Cao D."/>
            <person name="Yu H."/>
            <person name="Li K."/>
            <person name="Poudel K."/>
            <person name="Zhao D."/>
            <person name="Zhang F."/>
            <person name="Xia X."/>
            <person name="Chen L."/>
            <person name="Wang Q."/>
            <person name="Jing D."/>
            <person name="Cao S."/>
        </authorList>
    </citation>
    <scope>NUCLEOTIDE SEQUENCE [LARGE SCALE GENOMIC DNA]</scope>
</reference>
<evidence type="ECO:0000313" key="14">
    <source>
        <dbReference type="Proteomes" id="UP000197138"/>
    </source>
</evidence>
<dbReference type="InterPro" id="IPR055187">
    <property type="entry name" value="C2CH-3rd_BIRD-IDD"/>
</dbReference>
<dbReference type="PANTHER" id="PTHR45878:SF24">
    <property type="entry name" value="ZINC FINGER PROTEIN WIP3-LIKE"/>
    <property type="match status" value="1"/>
</dbReference>
<evidence type="ECO:0000256" key="6">
    <source>
        <dbReference type="ARBA" id="ARBA00023015"/>
    </source>
</evidence>
<dbReference type="OrthoDB" id="6077919at2759"/>
<reference evidence="16" key="4">
    <citation type="submission" date="2025-04" db="UniProtKB">
        <authorList>
            <consortium name="RefSeq"/>
        </authorList>
    </citation>
    <scope>IDENTIFICATION</scope>
    <source>
        <tissue evidence="16">Leaf</tissue>
    </source>
</reference>
<evidence type="ECO:0000256" key="3">
    <source>
        <dbReference type="ARBA" id="ARBA00022737"/>
    </source>
</evidence>
<sequence>MGLLRDQYLIDINKDLSSPQTPSNFIEWLKPPIFSSYSSSSSSSSSSLIEQAAHETIQCLPLLSSFNEAKKPPLKEEDNSIFGGDDEKKLLTVDLNIGLPNYYAAPLHHQQVPRKAEVLDELKAEHPEAPDCKKIRPLVHEYGYSFGSDQQKRFWIPTPAQILVGPMQFACNICSKTFNRFNNMQMHMWGHGSEYRKGPDSLKGAQPAAMLRLPCYCCAQGCKNNINHPRAKPLKDFRTLQTHYKRKHGAKPFACRKCGKSFAVKGDWRTHEKNCGKLWYCTCGSDFKHKRSLKDHIRSFGKGHSPHPSLEGFESFDHDEKECITGGSEEDE</sequence>
<keyword evidence="4 10" id="KW-0863">Zinc-finger</keyword>
<dbReference type="Proteomes" id="UP000197138">
    <property type="component" value="Unassembled WGS sequence"/>
</dbReference>
<dbReference type="GeneID" id="116198672"/>
<dbReference type="GO" id="GO:0003700">
    <property type="term" value="F:DNA-binding transcription factor activity"/>
    <property type="evidence" value="ECO:0007669"/>
    <property type="project" value="InterPro"/>
</dbReference>
<accession>A0A218WLZ9</accession>
<dbReference type="Pfam" id="PF23115">
    <property type="entry name" value="zf-C2H2_STOP2_3rd"/>
    <property type="match status" value="1"/>
</dbReference>
<evidence type="ECO:0000256" key="4">
    <source>
        <dbReference type="ARBA" id="ARBA00022771"/>
    </source>
</evidence>
<dbReference type="EMBL" id="MTKT01003950">
    <property type="protein sequence ID" value="OWM73666.1"/>
    <property type="molecule type" value="Genomic_DNA"/>
</dbReference>
<gene>
    <name evidence="16" type="primary">LOC116198672</name>
    <name evidence="13" type="ORF">CDL15_Pgr026766</name>
</gene>
<evidence type="ECO:0000256" key="1">
    <source>
        <dbReference type="ARBA" id="ARBA00004123"/>
    </source>
</evidence>
<feature type="region of interest" description="Disordered" evidence="11">
    <location>
        <begin position="299"/>
        <end position="332"/>
    </location>
</feature>
<dbReference type="Pfam" id="PF22995">
    <property type="entry name" value="C2CH-3rd_BIRD-IDD"/>
    <property type="match status" value="1"/>
</dbReference>
<evidence type="ECO:0000313" key="15">
    <source>
        <dbReference type="Proteomes" id="UP000515151"/>
    </source>
</evidence>
<evidence type="ECO:0000256" key="2">
    <source>
        <dbReference type="ARBA" id="ARBA00022723"/>
    </source>
</evidence>
<dbReference type="SMART" id="SM00355">
    <property type="entry name" value="ZnF_C2H2"/>
    <property type="match status" value="3"/>
</dbReference>
<evidence type="ECO:0000256" key="5">
    <source>
        <dbReference type="ARBA" id="ARBA00022833"/>
    </source>
</evidence>
<dbReference type="InterPro" id="IPR059161">
    <property type="entry name" value="Znf-C2H2_STOP1/2_3rd"/>
</dbReference>
<evidence type="ECO:0000256" key="8">
    <source>
        <dbReference type="ARBA" id="ARBA00023242"/>
    </source>
</evidence>
<dbReference type="RefSeq" id="XP_031384744.1">
    <property type="nucleotide sequence ID" value="XM_031528884.1"/>
</dbReference>
<dbReference type="InterPro" id="IPR013087">
    <property type="entry name" value="Znf_C2H2_type"/>
</dbReference>
<keyword evidence="8" id="KW-0539">Nucleus</keyword>
<dbReference type="Gene3D" id="3.30.160.60">
    <property type="entry name" value="Classic Zinc Finger"/>
    <property type="match status" value="2"/>
</dbReference>
<comment type="subcellular location">
    <subcellularLocation>
        <location evidence="1">Nucleus</location>
    </subcellularLocation>
</comment>
<proteinExistence type="inferred from homology"/>
<dbReference type="GO" id="GO:0005634">
    <property type="term" value="C:nucleus"/>
    <property type="evidence" value="ECO:0007669"/>
    <property type="project" value="UniProtKB-SubCell"/>
</dbReference>
<protein>
    <submittedName>
        <fullName evidence="16">Zinc finger protein WIP3</fullName>
    </submittedName>
</protein>
<evidence type="ECO:0000256" key="9">
    <source>
        <dbReference type="ARBA" id="ARBA00023452"/>
    </source>
</evidence>
<dbReference type="GO" id="GO:0008270">
    <property type="term" value="F:zinc ion binding"/>
    <property type="evidence" value="ECO:0007669"/>
    <property type="project" value="UniProtKB-KW"/>
</dbReference>
<evidence type="ECO:0000313" key="16">
    <source>
        <dbReference type="RefSeq" id="XP_031384744.1"/>
    </source>
</evidence>
<dbReference type="PROSITE" id="PS00028">
    <property type="entry name" value="ZINC_FINGER_C2H2_1"/>
    <property type="match status" value="1"/>
</dbReference>
<reference evidence="13" key="2">
    <citation type="submission" date="2017-06" db="EMBL/GenBank/DDBJ databases">
        <title>The pomegranate genome and the genomics of punicalagin biosynthesis.</title>
        <authorList>
            <person name="Xu C."/>
        </authorList>
    </citation>
    <scope>NUCLEOTIDE SEQUENCE [LARGE SCALE GENOMIC DNA]</scope>
    <source>
        <tissue evidence="13">Fresh leaf</tissue>
    </source>
</reference>
<dbReference type="FunFam" id="3.30.160.60:FF:000523">
    <property type="entry name" value="Zinc finger protein WIP2"/>
    <property type="match status" value="1"/>
</dbReference>
<dbReference type="PANTHER" id="PTHR45878">
    <property type="entry name" value="ZINC FINGER PROTEIN WIP2"/>
    <property type="match status" value="1"/>
</dbReference>
<dbReference type="InterPro" id="IPR036236">
    <property type="entry name" value="Znf_C2H2_sf"/>
</dbReference>
<keyword evidence="3" id="KW-0677">Repeat</keyword>